<evidence type="ECO:0000313" key="2">
    <source>
        <dbReference type="EMBL" id="RRN43625.1"/>
    </source>
</evidence>
<dbReference type="InterPro" id="IPR019613">
    <property type="entry name" value="DUF4198"/>
</dbReference>
<reference evidence="2 3" key="1">
    <citation type="submission" date="2018-11" db="EMBL/GenBank/DDBJ databases">
        <title>Genome sequencing of Lautropia sp. KCOM 2505 (= ChDC F240).</title>
        <authorList>
            <person name="Kook J.-K."/>
            <person name="Park S.-N."/>
            <person name="Lim Y.K."/>
        </authorList>
    </citation>
    <scope>NUCLEOTIDE SEQUENCE [LARGE SCALE GENOMIC DNA]</scope>
    <source>
        <strain evidence="2 3">KCOM 2505</strain>
    </source>
</reference>
<dbReference type="OrthoDB" id="581894at2"/>
<evidence type="ECO:0000256" key="1">
    <source>
        <dbReference type="SAM" id="SignalP"/>
    </source>
</evidence>
<comment type="caution">
    <text evidence="2">The sequence shown here is derived from an EMBL/GenBank/DDBJ whole genome shotgun (WGS) entry which is preliminary data.</text>
</comment>
<feature type="chain" id="PRO_5018996172" evidence="1">
    <location>
        <begin position="19"/>
        <end position="277"/>
    </location>
</feature>
<proteinExistence type="predicted"/>
<protein>
    <submittedName>
        <fullName evidence="2">DUF4198 domain-containing protein</fullName>
    </submittedName>
</protein>
<organism evidence="2 3">
    <name type="scientific">Lautropia dentalis</name>
    <dbReference type="NCBI Taxonomy" id="2490857"/>
    <lineage>
        <taxon>Bacteria</taxon>
        <taxon>Pseudomonadati</taxon>
        <taxon>Pseudomonadota</taxon>
        <taxon>Betaproteobacteria</taxon>
        <taxon>Burkholderiales</taxon>
        <taxon>Burkholderiaceae</taxon>
        <taxon>Lautropia</taxon>
    </lineage>
</organism>
<evidence type="ECO:0000313" key="3">
    <source>
        <dbReference type="Proteomes" id="UP000270261"/>
    </source>
</evidence>
<sequence length="277" mass="30613">MKKLLVASLLCTASLAQAHDLWVTAPATLSPSETLKADLSYSHDFPYPDEIPADRLHIFEPLHITSPDGTRKDLVQQGKNYQYVSESQLTKGSYVLTANYRPTFWSEFADDKWAQGDLTKNPTAVACQQAQMFGKSIVVVDGGENLEAISRPIGQELEIVPLANPNSAKVGKLFPVRILFQGKPLADEIVTATADTIALMDEEATHDHREPQIFSGKTDKEGKVNIIPLVEGFWKVKVKHKTPFANQKQCHENSLSATLAMQIGTKRVDISKPHAHD</sequence>
<keyword evidence="3" id="KW-1185">Reference proteome</keyword>
<dbReference type="EMBL" id="RRUE01000002">
    <property type="protein sequence ID" value="RRN43625.1"/>
    <property type="molecule type" value="Genomic_DNA"/>
</dbReference>
<dbReference type="RefSeq" id="WP_125095830.1">
    <property type="nucleotide sequence ID" value="NZ_RRUE01000002.1"/>
</dbReference>
<accession>A0A426FM48</accession>
<dbReference type="AlphaFoldDB" id="A0A426FM48"/>
<feature type="signal peptide" evidence="1">
    <location>
        <begin position="1"/>
        <end position="18"/>
    </location>
</feature>
<dbReference type="Proteomes" id="UP000270261">
    <property type="component" value="Unassembled WGS sequence"/>
</dbReference>
<gene>
    <name evidence="2" type="ORF">EHV23_09310</name>
</gene>
<dbReference type="Pfam" id="PF10670">
    <property type="entry name" value="DUF4198"/>
    <property type="match status" value="1"/>
</dbReference>
<keyword evidence="1" id="KW-0732">Signal</keyword>
<name>A0A426FM48_9BURK</name>